<proteinExistence type="predicted"/>
<name>A0A0A8ZY87_ARUDO</name>
<accession>A0A0A8ZY87</accession>
<dbReference type="EMBL" id="GBRH01253546">
    <property type="protein sequence ID" value="JAD44349.1"/>
    <property type="molecule type" value="Transcribed_RNA"/>
</dbReference>
<sequence>MNRPYRWSWDRHNIHKCVPLSTECFRTLLFNIMFFFTANIIH</sequence>
<dbReference type="AlphaFoldDB" id="A0A0A8ZY87"/>
<organism evidence="1">
    <name type="scientific">Arundo donax</name>
    <name type="common">Giant reed</name>
    <name type="synonym">Donax arundinaceus</name>
    <dbReference type="NCBI Taxonomy" id="35708"/>
    <lineage>
        <taxon>Eukaryota</taxon>
        <taxon>Viridiplantae</taxon>
        <taxon>Streptophyta</taxon>
        <taxon>Embryophyta</taxon>
        <taxon>Tracheophyta</taxon>
        <taxon>Spermatophyta</taxon>
        <taxon>Magnoliopsida</taxon>
        <taxon>Liliopsida</taxon>
        <taxon>Poales</taxon>
        <taxon>Poaceae</taxon>
        <taxon>PACMAD clade</taxon>
        <taxon>Arundinoideae</taxon>
        <taxon>Arundineae</taxon>
        <taxon>Arundo</taxon>
    </lineage>
</organism>
<reference evidence="1" key="1">
    <citation type="submission" date="2014-09" db="EMBL/GenBank/DDBJ databases">
        <authorList>
            <person name="Magalhaes I.L.F."/>
            <person name="Oliveira U."/>
            <person name="Santos F.R."/>
            <person name="Vidigal T.H.D.A."/>
            <person name="Brescovit A.D."/>
            <person name="Santos A.J."/>
        </authorList>
    </citation>
    <scope>NUCLEOTIDE SEQUENCE</scope>
    <source>
        <tissue evidence="1">Shoot tissue taken approximately 20 cm above the soil surface</tissue>
    </source>
</reference>
<reference evidence="1" key="2">
    <citation type="journal article" date="2015" name="Data Brief">
        <title>Shoot transcriptome of the giant reed, Arundo donax.</title>
        <authorList>
            <person name="Barrero R.A."/>
            <person name="Guerrero F.D."/>
            <person name="Moolhuijzen P."/>
            <person name="Goolsby J.A."/>
            <person name="Tidwell J."/>
            <person name="Bellgard S.E."/>
            <person name="Bellgard M.I."/>
        </authorList>
    </citation>
    <scope>NUCLEOTIDE SEQUENCE</scope>
    <source>
        <tissue evidence="1">Shoot tissue taken approximately 20 cm above the soil surface</tissue>
    </source>
</reference>
<evidence type="ECO:0000313" key="1">
    <source>
        <dbReference type="EMBL" id="JAD44349.1"/>
    </source>
</evidence>
<protein>
    <submittedName>
        <fullName evidence="1">Uncharacterized protein</fullName>
    </submittedName>
</protein>